<comment type="caution">
    <text evidence="1">The sequence shown here is derived from an EMBL/GenBank/DDBJ whole genome shotgun (WGS) entry which is preliminary data.</text>
</comment>
<protein>
    <submittedName>
        <fullName evidence="1">Uncharacterized protein</fullName>
    </submittedName>
</protein>
<evidence type="ECO:0000313" key="2">
    <source>
        <dbReference type="Proteomes" id="UP000328092"/>
    </source>
</evidence>
<dbReference type="InterPro" id="IPR010982">
    <property type="entry name" value="Lambda_DNA-bd_dom_sf"/>
</dbReference>
<dbReference type="GO" id="GO:0003677">
    <property type="term" value="F:DNA binding"/>
    <property type="evidence" value="ECO:0007669"/>
    <property type="project" value="InterPro"/>
</dbReference>
<gene>
    <name evidence="1" type="ORF">CI1B_28220</name>
</gene>
<evidence type="ECO:0000313" key="1">
    <source>
        <dbReference type="EMBL" id="VIO69615.1"/>
    </source>
</evidence>
<dbReference type="Proteomes" id="UP000328092">
    <property type="component" value="Unassembled WGS sequence"/>
</dbReference>
<dbReference type="RefSeq" id="WP_139859730.1">
    <property type="nucleotide sequence ID" value="NZ_CAADFC020000009.1"/>
</dbReference>
<dbReference type="AlphaFoldDB" id="A0A508T2V4"/>
<organism evidence="1 2">
    <name type="scientific">Bradyrhizobium ivorense</name>
    <dbReference type="NCBI Taxonomy" id="2511166"/>
    <lineage>
        <taxon>Bacteria</taxon>
        <taxon>Pseudomonadati</taxon>
        <taxon>Pseudomonadota</taxon>
        <taxon>Alphaproteobacteria</taxon>
        <taxon>Hyphomicrobiales</taxon>
        <taxon>Nitrobacteraceae</taxon>
        <taxon>Bradyrhizobium</taxon>
    </lineage>
</organism>
<sequence>MSTSHDEQIDRLVQERWRAIGLSQRDVAEVLGTTPAKVGAGGAARIDDRRLTALARMLGPSTELPADVTPSLQSLLELRMLRVFREVQSSDTKRILIELAAQIVRRQVTPPEAG</sequence>
<keyword evidence="2" id="KW-1185">Reference proteome</keyword>
<accession>A0A508T2V4</accession>
<dbReference type="OrthoDB" id="8236649at2"/>
<proteinExistence type="predicted"/>
<dbReference type="SUPFAM" id="SSF47413">
    <property type="entry name" value="lambda repressor-like DNA-binding domains"/>
    <property type="match status" value="1"/>
</dbReference>
<name>A0A508T2V4_9BRAD</name>
<dbReference type="EMBL" id="CAADFC020000009">
    <property type="protein sequence ID" value="VIO69615.1"/>
    <property type="molecule type" value="Genomic_DNA"/>
</dbReference>
<reference evidence="1" key="1">
    <citation type="submission" date="2019-02" db="EMBL/GenBank/DDBJ databases">
        <authorList>
            <person name="Pothier F.J."/>
        </authorList>
    </citation>
    <scope>NUCLEOTIDE SEQUENCE</scope>
    <source>
        <strain evidence="1">CI-1B</strain>
    </source>
</reference>